<evidence type="ECO:0000313" key="1">
    <source>
        <dbReference type="EMBL" id="EHK41916.1"/>
    </source>
</evidence>
<dbReference type="Proteomes" id="UP000005426">
    <property type="component" value="Unassembled WGS sequence"/>
</dbReference>
<protein>
    <submittedName>
        <fullName evidence="1">Uncharacterized protein</fullName>
    </submittedName>
</protein>
<accession>G9P472</accession>
<keyword evidence="2" id="KW-1185">Reference proteome</keyword>
<gene>
    <name evidence="1" type="ORF">TRIATDRAFT_302263</name>
</gene>
<evidence type="ECO:0000313" key="2">
    <source>
        <dbReference type="Proteomes" id="UP000005426"/>
    </source>
</evidence>
<proteinExistence type="predicted"/>
<dbReference type="AlphaFoldDB" id="G9P472"/>
<comment type="caution">
    <text evidence="1">The sequence shown here is derived from an EMBL/GenBank/DDBJ whole genome shotgun (WGS) entry which is preliminary data.</text>
</comment>
<reference evidence="1 2" key="1">
    <citation type="journal article" date="2011" name="Genome Biol.">
        <title>Comparative genome sequence analysis underscores mycoparasitism as the ancestral life style of Trichoderma.</title>
        <authorList>
            <person name="Kubicek C.P."/>
            <person name="Herrera-Estrella A."/>
            <person name="Seidl-Seiboth V."/>
            <person name="Martinez D.A."/>
            <person name="Druzhinina I.S."/>
            <person name="Thon M."/>
            <person name="Zeilinger S."/>
            <person name="Casas-Flores S."/>
            <person name="Horwitz B.A."/>
            <person name="Mukherjee P.K."/>
            <person name="Mukherjee M."/>
            <person name="Kredics L."/>
            <person name="Alcaraz L.D."/>
            <person name="Aerts A."/>
            <person name="Antal Z."/>
            <person name="Atanasova L."/>
            <person name="Cervantes-Badillo M.G."/>
            <person name="Challacombe J."/>
            <person name="Chertkov O."/>
            <person name="McCluskey K."/>
            <person name="Coulpier F."/>
            <person name="Deshpande N."/>
            <person name="von Doehren H."/>
            <person name="Ebbole D.J."/>
            <person name="Esquivel-Naranjo E.U."/>
            <person name="Fekete E."/>
            <person name="Flipphi M."/>
            <person name="Glaser F."/>
            <person name="Gomez-Rodriguez E.Y."/>
            <person name="Gruber S."/>
            <person name="Han C."/>
            <person name="Henrissat B."/>
            <person name="Hermosa R."/>
            <person name="Hernandez-Onate M."/>
            <person name="Karaffa L."/>
            <person name="Kosti I."/>
            <person name="Le Crom S."/>
            <person name="Lindquist E."/>
            <person name="Lucas S."/>
            <person name="Luebeck M."/>
            <person name="Luebeck P.S."/>
            <person name="Margeot A."/>
            <person name="Metz B."/>
            <person name="Misra M."/>
            <person name="Nevalainen H."/>
            <person name="Omann M."/>
            <person name="Packer N."/>
            <person name="Perrone G."/>
            <person name="Uresti-Rivera E.E."/>
            <person name="Salamov A."/>
            <person name="Schmoll M."/>
            <person name="Seiboth B."/>
            <person name="Shapiro H."/>
            <person name="Sukno S."/>
            <person name="Tamayo-Ramos J.A."/>
            <person name="Tisch D."/>
            <person name="Wiest A."/>
            <person name="Wilkinson H.H."/>
            <person name="Zhang M."/>
            <person name="Coutinho P.M."/>
            <person name="Kenerley C.M."/>
            <person name="Monte E."/>
            <person name="Baker S.E."/>
            <person name="Grigoriev I.V."/>
        </authorList>
    </citation>
    <scope>NUCLEOTIDE SEQUENCE [LARGE SCALE GENOMIC DNA]</scope>
    <source>
        <strain evidence="2">ATCC 20476 / IMI 206040</strain>
    </source>
</reference>
<sequence>MDGLFYRIDAALSLAPLFLLSLTFHFPAAKRASPALGLGLAKDPSKITARSPVHPLKFPDCC</sequence>
<organism evidence="1 2">
    <name type="scientific">Hypocrea atroviridis (strain ATCC 20476 / IMI 206040)</name>
    <name type="common">Trichoderma atroviride</name>
    <dbReference type="NCBI Taxonomy" id="452589"/>
    <lineage>
        <taxon>Eukaryota</taxon>
        <taxon>Fungi</taxon>
        <taxon>Dikarya</taxon>
        <taxon>Ascomycota</taxon>
        <taxon>Pezizomycotina</taxon>
        <taxon>Sordariomycetes</taxon>
        <taxon>Hypocreomycetidae</taxon>
        <taxon>Hypocreales</taxon>
        <taxon>Hypocreaceae</taxon>
        <taxon>Trichoderma</taxon>
    </lineage>
</organism>
<dbReference type="EMBL" id="ABDG02000027">
    <property type="protein sequence ID" value="EHK41916.1"/>
    <property type="molecule type" value="Genomic_DNA"/>
</dbReference>
<dbReference type="HOGENOM" id="CLU_2904479_0_0_1"/>
<name>G9P472_HYPAI</name>